<dbReference type="EMBL" id="NRRL01000009">
    <property type="protein sequence ID" value="MBK1667624.1"/>
    <property type="molecule type" value="Genomic_DNA"/>
</dbReference>
<dbReference type="Proteomes" id="UP001296873">
    <property type="component" value="Unassembled WGS sequence"/>
</dbReference>
<evidence type="ECO:0000313" key="3">
    <source>
        <dbReference type="Proteomes" id="UP001296873"/>
    </source>
</evidence>
<sequence>MAVHVLRQSGGTAGSADLPHRQDKHLSRVAQPGSGVGATDLFEIVHQPLDGSRVCFRRSDHAALQTVHGVLLRAGGTVPSELRLHFFTREARELGGDIQVADTGLRGLLAGFQRLTAC</sequence>
<protein>
    <submittedName>
        <fullName evidence="2">Uncharacterized protein</fullName>
    </submittedName>
</protein>
<proteinExistence type="predicted"/>
<evidence type="ECO:0000313" key="2">
    <source>
        <dbReference type="EMBL" id="MBK1667624.1"/>
    </source>
</evidence>
<accession>A0ABS1DCK2</accession>
<feature type="region of interest" description="Disordered" evidence="1">
    <location>
        <begin position="1"/>
        <end position="24"/>
    </location>
</feature>
<name>A0ABS1DCK2_9PROT</name>
<comment type="caution">
    <text evidence="2">The sequence shown here is derived from an EMBL/GenBank/DDBJ whole genome shotgun (WGS) entry which is preliminary data.</text>
</comment>
<gene>
    <name evidence="2" type="ORF">CKO28_06200</name>
</gene>
<keyword evidence="3" id="KW-1185">Reference proteome</keyword>
<organism evidence="2 3">
    <name type="scientific">Rhodovibrio sodomensis</name>
    <dbReference type="NCBI Taxonomy" id="1088"/>
    <lineage>
        <taxon>Bacteria</taxon>
        <taxon>Pseudomonadati</taxon>
        <taxon>Pseudomonadota</taxon>
        <taxon>Alphaproteobacteria</taxon>
        <taxon>Rhodospirillales</taxon>
        <taxon>Rhodovibrionaceae</taxon>
        <taxon>Rhodovibrio</taxon>
    </lineage>
</organism>
<evidence type="ECO:0000256" key="1">
    <source>
        <dbReference type="SAM" id="MobiDB-lite"/>
    </source>
</evidence>
<reference evidence="2 3" key="1">
    <citation type="journal article" date="2020" name="Microorganisms">
        <title>Osmotic Adaptation and Compatible Solute Biosynthesis of Phototrophic Bacteria as Revealed from Genome Analyses.</title>
        <authorList>
            <person name="Imhoff J.F."/>
            <person name="Rahn T."/>
            <person name="Kunzel S."/>
            <person name="Keller A."/>
            <person name="Neulinger S.C."/>
        </authorList>
    </citation>
    <scope>NUCLEOTIDE SEQUENCE [LARGE SCALE GENOMIC DNA]</scope>
    <source>
        <strain evidence="2 3">DSM 9895</strain>
    </source>
</reference>